<feature type="transmembrane region" description="Helical" evidence="1">
    <location>
        <begin position="7"/>
        <end position="29"/>
    </location>
</feature>
<name>A0A2N5N2C1_9BACL</name>
<dbReference type="AlphaFoldDB" id="A0A2N5N2C1"/>
<feature type="transmembrane region" description="Helical" evidence="1">
    <location>
        <begin position="228"/>
        <end position="247"/>
    </location>
</feature>
<feature type="transmembrane region" description="Helical" evidence="1">
    <location>
        <begin position="99"/>
        <end position="120"/>
    </location>
</feature>
<organism evidence="2 3">
    <name type="scientific">Paenibacillus pasadenensis</name>
    <dbReference type="NCBI Taxonomy" id="217090"/>
    <lineage>
        <taxon>Bacteria</taxon>
        <taxon>Bacillati</taxon>
        <taxon>Bacillota</taxon>
        <taxon>Bacilli</taxon>
        <taxon>Bacillales</taxon>
        <taxon>Paenibacillaceae</taxon>
        <taxon>Paenibacillus</taxon>
    </lineage>
</organism>
<feature type="transmembrane region" description="Helical" evidence="1">
    <location>
        <begin position="204"/>
        <end position="221"/>
    </location>
</feature>
<comment type="caution">
    <text evidence="2">The sequence shown here is derived from an EMBL/GenBank/DDBJ whole genome shotgun (WGS) entry which is preliminary data.</text>
</comment>
<sequence>MNERIKLEYAAAAAAIGILIGLLFASPFVGMADNGDFLRVLMTAGLDYNPAAVSYEDRFFGWANSVFAYEGLRGAYITSQLIPVYIARSFGWLYDQTLFNVRFLGAVYSALLVSAVFLIVRSGRRHSLSAALMLAAGLLFVFLDVRYVAYFNSFFAEPVSLLFLLLTAATGLRLAQQDKPTTGAALLFFVCAFMLATAKLQNTPIGIVLALYGLRLLPLRWDRAWRRCVLWGCSTLFLLSALLYAFAPDGLKHINLYQTVFFGILNESPDVKGDLRDLGLPEKLAVNAGTNFFQTDAPIKQEAPEMKEDFYDRMSHGKVMLFYATHPQRLIGLLDRAAERGVQLKISYLGNYEKSEGKPALALSERYSGWSRLKAEFMPRSLWFVALFYLLYAAVCVVEWLRARSTAGRMTAELMLLVAFVGVFSFVIPVVGDGLADLEKHLFLYNAASDMMLVAAAAWLVHRIAGLIGGRRRRSGYGSYRY</sequence>
<feature type="transmembrane region" description="Helical" evidence="1">
    <location>
        <begin position="181"/>
        <end position="198"/>
    </location>
</feature>
<gene>
    <name evidence="2" type="ORF">B8V81_2903</name>
</gene>
<feature type="transmembrane region" description="Helical" evidence="1">
    <location>
        <begin position="149"/>
        <end position="169"/>
    </location>
</feature>
<keyword evidence="1" id="KW-0472">Membrane</keyword>
<keyword evidence="3" id="KW-1185">Reference proteome</keyword>
<dbReference type="EMBL" id="NFEZ01000004">
    <property type="protein sequence ID" value="PLT44472.1"/>
    <property type="molecule type" value="Genomic_DNA"/>
</dbReference>
<evidence type="ECO:0000256" key="1">
    <source>
        <dbReference type="SAM" id="Phobius"/>
    </source>
</evidence>
<feature type="transmembrane region" description="Helical" evidence="1">
    <location>
        <begin position="443"/>
        <end position="465"/>
    </location>
</feature>
<feature type="transmembrane region" description="Helical" evidence="1">
    <location>
        <begin position="414"/>
        <end position="431"/>
    </location>
</feature>
<feature type="transmembrane region" description="Helical" evidence="1">
    <location>
        <begin position="127"/>
        <end position="143"/>
    </location>
</feature>
<accession>A0A2N5N2C1</accession>
<evidence type="ECO:0000313" key="3">
    <source>
        <dbReference type="Proteomes" id="UP000234789"/>
    </source>
</evidence>
<proteinExistence type="predicted"/>
<protein>
    <submittedName>
        <fullName evidence="2">Membrane protein</fullName>
    </submittedName>
</protein>
<keyword evidence="1" id="KW-0812">Transmembrane</keyword>
<reference evidence="2 3" key="1">
    <citation type="submission" date="2017-05" db="EMBL/GenBank/DDBJ databases">
        <title>Functional genome analysis of Paenibacillus pasadenensis strain R16: insights on endophytic life style and antifungal activity.</title>
        <authorList>
            <person name="Passera A."/>
            <person name="Marcolungo L."/>
            <person name="Casati P."/>
            <person name="Brasca M."/>
            <person name="Quaglino F."/>
            <person name="Delledonne M."/>
        </authorList>
    </citation>
    <scope>NUCLEOTIDE SEQUENCE [LARGE SCALE GENOMIC DNA]</scope>
    <source>
        <strain evidence="2 3">R16</strain>
    </source>
</reference>
<keyword evidence="1" id="KW-1133">Transmembrane helix</keyword>
<dbReference type="RefSeq" id="WP_101808572.1">
    <property type="nucleotide sequence ID" value="NZ_NFEZ01000004.1"/>
</dbReference>
<evidence type="ECO:0000313" key="2">
    <source>
        <dbReference type="EMBL" id="PLT44472.1"/>
    </source>
</evidence>
<feature type="transmembrane region" description="Helical" evidence="1">
    <location>
        <begin position="382"/>
        <end position="402"/>
    </location>
</feature>
<dbReference type="Proteomes" id="UP000234789">
    <property type="component" value="Unassembled WGS sequence"/>
</dbReference>